<evidence type="ECO:0000313" key="3">
    <source>
        <dbReference type="EMBL" id="KAK6537599.1"/>
    </source>
</evidence>
<sequence>MAGAFWLRNSIPPPASSSSTSSRRRCSPTNRVDNVNNSSDVGEKTPLLSALASASIPEYTGLPSFPPNNPNPDDNNNVITASSIPWRQRLRYTLFTLLLLSIVTPFYNLIVGDGWPFPPIRRPNPLHPPHNPTPPPIDPSLNSLTFSYGLSLNSSYFTYLLNISEQIDPTHFPAGISGNIHILTGEEFQSHPLHAYIQISSRSSTPLSRLRPSYDRIPSGPESLILTSSSQNSEVGEKEDGDEHPTTVTIYIYTRPGAFLFSQGVHITSNILHISLAPVTFFETSIMSITSIHGNIHSGIKPNYLLYFTTHALTATTLHGNITGAWSLTSAISLSAVRGSADVDIYTKRWPAGSWTRGDIKVMALGHVRVFMPFQQDLLSLRNGTVEIVSEEGSVDAEVVHAAMTNITALKGSIKGRVLPFWSILQFQRDIYPPVLETWSASDTELTVERPWLAPPVREGVNGLEIVKGRHVSQDGGVVVRYPIDGWKGKARVESDGGDGKAVITLPDGVDDEGRIVREEGKGVVRWDGEEGKSVVDVKGAGEVRFELWREETKNQEILKLKELNEEDEYRKKVHTRRSKKVIERKGKMYQ</sequence>
<dbReference type="Proteomes" id="UP001365542">
    <property type="component" value="Unassembled WGS sequence"/>
</dbReference>
<evidence type="ECO:0000313" key="4">
    <source>
        <dbReference type="Proteomes" id="UP001365542"/>
    </source>
</evidence>
<keyword evidence="2" id="KW-1133">Transmembrane helix</keyword>
<gene>
    <name evidence="3" type="ORF">TWF694_011779</name>
</gene>
<evidence type="ECO:0000256" key="1">
    <source>
        <dbReference type="SAM" id="MobiDB-lite"/>
    </source>
</evidence>
<dbReference type="AlphaFoldDB" id="A0AAV9X8V5"/>
<evidence type="ECO:0008006" key="5">
    <source>
        <dbReference type="Google" id="ProtNLM"/>
    </source>
</evidence>
<keyword evidence="2" id="KW-0812">Transmembrane</keyword>
<name>A0AAV9X8V5_9PEZI</name>
<dbReference type="EMBL" id="JAVHJO010000009">
    <property type="protein sequence ID" value="KAK6537599.1"/>
    <property type="molecule type" value="Genomic_DNA"/>
</dbReference>
<keyword evidence="4" id="KW-1185">Reference proteome</keyword>
<feature type="compositionally biased region" description="Polar residues" evidence="1">
    <location>
        <begin position="225"/>
        <end position="234"/>
    </location>
</feature>
<keyword evidence="2" id="KW-0472">Membrane</keyword>
<feature type="region of interest" description="Disordered" evidence="1">
    <location>
        <begin position="1"/>
        <end position="43"/>
    </location>
</feature>
<feature type="region of interest" description="Disordered" evidence="1">
    <location>
        <begin position="217"/>
        <end position="243"/>
    </location>
</feature>
<reference evidence="3 4" key="1">
    <citation type="submission" date="2019-10" db="EMBL/GenBank/DDBJ databases">
        <authorList>
            <person name="Palmer J.M."/>
        </authorList>
    </citation>
    <scope>NUCLEOTIDE SEQUENCE [LARGE SCALE GENOMIC DNA]</scope>
    <source>
        <strain evidence="3 4">TWF694</strain>
    </source>
</reference>
<comment type="caution">
    <text evidence="3">The sequence shown here is derived from an EMBL/GenBank/DDBJ whole genome shotgun (WGS) entry which is preliminary data.</text>
</comment>
<feature type="transmembrane region" description="Helical" evidence="2">
    <location>
        <begin position="92"/>
        <end position="110"/>
    </location>
</feature>
<accession>A0AAV9X8V5</accession>
<proteinExistence type="predicted"/>
<organism evidence="3 4">
    <name type="scientific">Orbilia ellipsospora</name>
    <dbReference type="NCBI Taxonomy" id="2528407"/>
    <lineage>
        <taxon>Eukaryota</taxon>
        <taxon>Fungi</taxon>
        <taxon>Dikarya</taxon>
        <taxon>Ascomycota</taxon>
        <taxon>Pezizomycotina</taxon>
        <taxon>Orbiliomycetes</taxon>
        <taxon>Orbiliales</taxon>
        <taxon>Orbiliaceae</taxon>
        <taxon>Orbilia</taxon>
    </lineage>
</organism>
<evidence type="ECO:0000256" key="2">
    <source>
        <dbReference type="SAM" id="Phobius"/>
    </source>
</evidence>
<protein>
    <recommendedName>
        <fullName evidence="5">Adhesin domain-containing protein</fullName>
    </recommendedName>
</protein>